<dbReference type="GO" id="GO:0003824">
    <property type="term" value="F:catalytic activity"/>
    <property type="evidence" value="ECO:0007669"/>
    <property type="project" value="InterPro"/>
</dbReference>
<evidence type="ECO:0000313" key="5">
    <source>
        <dbReference type="Proteomes" id="UP000289340"/>
    </source>
</evidence>
<dbReference type="Proteomes" id="UP000289340">
    <property type="component" value="Chromosome 2"/>
</dbReference>
<keyword evidence="5" id="KW-1185">Reference proteome</keyword>
<sequence>MISPRQDPLLPHTHFSTMLKLLNKNLRLLLRRLRWPIRRRSKSKVVVINKLGKNALKAQTEASTNFSSMVHPNAQLGTPKPIRVATFNAALFSMAPALPKPKPTFEDQNGVASNPENLNSRSKSTKERPRSILKQSQSQSQSQSVKNRVNDSDTNVGSRQEAARLAKSKMRVSINLPDNEISLLRSRQSSFSEHDKASSWVGGGAHVSNRTVVEVLKEVDADVLGLQDVKAEEENGMKPLSDLAAALGMNYVFAESWAPEYGNAVLSKWPIKRWNSHKIFDHTDFRNVLKATIDVPQAGELNFYCTHLDHLDENWRMKQVNAIIQSSDEPHILAGGLNSLDESDYSLERWTDIVKYYKEMGKPTPKVEVMKYLKSKDYTDAKDYAGECESVVMIAKGQSVQGTCKYGTRVDYILSSSNSQYKFVPGSYLVLSSKGTSDHHIVKVDVVKANNNPEENNVTKNPQQPRQRVVRITESNPSKAIWKPYN</sequence>
<dbReference type="EMBL" id="QZWG01000002">
    <property type="protein sequence ID" value="RZC25097.1"/>
    <property type="molecule type" value="Genomic_DNA"/>
</dbReference>
<feature type="compositionally biased region" description="Low complexity" evidence="1">
    <location>
        <begin position="135"/>
        <end position="144"/>
    </location>
</feature>
<feature type="domain" description="Endonuclease/exonuclease/phosphatase" evidence="2">
    <location>
        <begin position="208"/>
        <end position="439"/>
    </location>
</feature>
<reference evidence="4 5" key="2">
    <citation type="submission" date="2018-09" db="EMBL/GenBank/DDBJ databases">
        <title>A high-quality reference genome of wild soybean provides a powerful tool to mine soybean genomes.</title>
        <authorList>
            <person name="Xie M."/>
            <person name="Chung C.Y.L."/>
            <person name="Li M.-W."/>
            <person name="Wong F.-L."/>
            <person name="Chan T.-F."/>
            <person name="Lam H.-M."/>
        </authorList>
    </citation>
    <scope>NUCLEOTIDE SEQUENCE [LARGE SCALE GENOMIC DNA]</scope>
    <source>
        <strain evidence="5">cv. W05</strain>
        <tissue evidence="4">Hypocotyl of etiolated seedlings</tissue>
    </source>
</reference>
<reference evidence="3" key="1">
    <citation type="submission" date="2014-07" db="EMBL/GenBank/DDBJ databases">
        <title>Identification of a novel salt tolerance gene in wild soybean by whole-genome sequencing.</title>
        <authorList>
            <person name="Lam H.-M."/>
            <person name="Qi X."/>
            <person name="Li M.-W."/>
            <person name="Liu X."/>
            <person name="Xie M."/>
            <person name="Ni M."/>
            <person name="Xu X."/>
        </authorList>
    </citation>
    <scope>NUCLEOTIDE SEQUENCE [LARGE SCALE GENOMIC DNA]</scope>
    <source>
        <tissue evidence="3">Root</tissue>
    </source>
</reference>
<dbReference type="Proteomes" id="UP000053555">
    <property type="component" value="Unassembled WGS sequence"/>
</dbReference>
<dbReference type="GO" id="GO:0016020">
    <property type="term" value="C:membrane"/>
    <property type="evidence" value="ECO:0007669"/>
    <property type="project" value="GOC"/>
</dbReference>
<evidence type="ECO:0000259" key="2">
    <source>
        <dbReference type="Pfam" id="PF03372"/>
    </source>
</evidence>
<evidence type="ECO:0000313" key="4">
    <source>
        <dbReference type="EMBL" id="RZC25097.1"/>
    </source>
</evidence>
<dbReference type="SUPFAM" id="SSF56219">
    <property type="entry name" value="DNase I-like"/>
    <property type="match status" value="1"/>
</dbReference>
<protein>
    <recommendedName>
        <fullName evidence="2">Endonuclease/exonuclease/phosphatase domain-containing protein</fullName>
    </recommendedName>
</protein>
<proteinExistence type="predicted"/>
<dbReference type="FunFam" id="3.60.10.10:FF:000045">
    <property type="entry name" value="Endonuclease/exonuclease/phosphatase family protein"/>
    <property type="match status" value="1"/>
</dbReference>
<evidence type="ECO:0000256" key="1">
    <source>
        <dbReference type="SAM" id="MobiDB-lite"/>
    </source>
</evidence>
<dbReference type="InterPro" id="IPR051916">
    <property type="entry name" value="GPI-anchor_lipid_remodeler"/>
</dbReference>
<dbReference type="Pfam" id="PF03372">
    <property type="entry name" value="Exo_endo_phos"/>
    <property type="match status" value="1"/>
</dbReference>
<dbReference type="EMBL" id="KN641154">
    <property type="protein sequence ID" value="KHN46613.1"/>
    <property type="molecule type" value="Genomic_DNA"/>
</dbReference>
<feature type="region of interest" description="Disordered" evidence="1">
    <location>
        <begin position="99"/>
        <end position="164"/>
    </location>
</feature>
<organism evidence="3">
    <name type="scientific">Glycine soja</name>
    <name type="common">Wild soybean</name>
    <dbReference type="NCBI Taxonomy" id="3848"/>
    <lineage>
        <taxon>Eukaryota</taxon>
        <taxon>Viridiplantae</taxon>
        <taxon>Streptophyta</taxon>
        <taxon>Embryophyta</taxon>
        <taxon>Tracheophyta</taxon>
        <taxon>Spermatophyta</taxon>
        <taxon>Magnoliopsida</taxon>
        <taxon>eudicotyledons</taxon>
        <taxon>Gunneridae</taxon>
        <taxon>Pentapetalae</taxon>
        <taxon>rosids</taxon>
        <taxon>fabids</taxon>
        <taxon>Fabales</taxon>
        <taxon>Fabaceae</taxon>
        <taxon>Papilionoideae</taxon>
        <taxon>50 kb inversion clade</taxon>
        <taxon>NPAAA clade</taxon>
        <taxon>indigoferoid/millettioid clade</taxon>
        <taxon>Phaseoleae</taxon>
        <taxon>Glycine</taxon>
        <taxon>Glycine subgen. Soja</taxon>
    </lineage>
</organism>
<dbReference type="GO" id="GO:0005783">
    <property type="term" value="C:endoplasmic reticulum"/>
    <property type="evidence" value="ECO:0007669"/>
    <property type="project" value="TreeGrafter"/>
</dbReference>
<dbReference type="Gramene" id="XM_028351163.1">
    <property type="protein sequence ID" value="XP_028206964.1"/>
    <property type="gene ID" value="LOC114390420"/>
</dbReference>
<dbReference type="InterPro" id="IPR005135">
    <property type="entry name" value="Endo/exonuclease/phosphatase"/>
</dbReference>
<evidence type="ECO:0000313" key="3">
    <source>
        <dbReference type="EMBL" id="KHN46613.1"/>
    </source>
</evidence>
<dbReference type="PANTHER" id="PTHR14859">
    <property type="entry name" value="CALCOFLUOR WHITE HYPERSENSITIVE PROTEIN PRECURSOR"/>
    <property type="match status" value="1"/>
</dbReference>
<dbReference type="PANTHER" id="PTHR14859:SF0">
    <property type="entry name" value="ENDONUCLEASE_EXONUCLEASE_PHOSPHATASE FAMILY PROTEIN, EXPRESSED"/>
    <property type="match status" value="1"/>
</dbReference>
<dbReference type="Gene3D" id="3.60.10.10">
    <property type="entry name" value="Endonuclease/exonuclease/phosphatase"/>
    <property type="match status" value="1"/>
</dbReference>
<accession>A0A0B2SP53</accession>
<feature type="compositionally biased region" description="Polar residues" evidence="1">
    <location>
        <begin position="106"/>
        <end position="122"/>
    </location>
</feature>
<gene>
    <name evidence="4" type="ORF">D0Y65_003979</name>
    <name evidence="3" type="ORF">glysoja_035246</name>
</gene>
<name>A0A0B2SP53_GLYSO</name>
<dbReference type="AlphaFoldDB" id="A0A0B2SP53"/>
<dbReference type="GO" id="GO:0006506">
    <property type="term" value="P:GPI anchor biosynthetic process"/>
    <property type="evidence" value="ECO:0007669"/>
    <property type="project" value="TreeGrafter"/>
</dbReference>
<dbReference type="InterPro" id="IPR036691">
    <property type="entry name" value="Endo/exonu/phosph_ase_sf"/>
</dbReference>